<evidence type="ECO:0000256" key="1">
    <source>
        <dbReference type="SAM" id="MobiDB-lite"/>
    </source>
</evidence>
<gene>
    <name evidence="2" type="ORF">DFJ43DRAFT_1044494</name>
</gene>
<proteinExistence type="predicted"/>
<accession>A0AA38J2B1</accession>
<dbReference type="Proteomes" id="UP001176059">
    <property type="component" value="Unassembled WGS sequence"/>
</dbReference>
<feature type="compositionally biased region" description="Pro residues" evidence="1">
    <location>
        <begin position="208"/>
        <end position="228"/>
    </location>
</feature>
<evidence type="ECO:0000313" key="2">
    <source>
        <dbReference type="EMBL" id="KAJ3710896.1"/>
    </source>
</evidence>
<reference evidence="2" key="1">
    <citation type="submission" date="2022-08" db="EMBL/GenBank/DDBJ databases">
        <authorList>
            <consortium name="DOE Joint Genome Institute"/>
            <person name="Min B."/>
            <person name="Sierra-Patev S."/>
            <person name="Naranjo-Ortiz M."/>
            <person name="Looney B."/>
            <person name="Konkel Z."/>
            <person name="Slot J.C."/>
            <person name="Sakamoto Y."/>
            <person name="Steenwyk J.L."/>
            <person name="Rokas A."/>
            <person name="Carro J."/>
            <person name="Camarero S."/>
            <person name="Ferreira P."/>
            <person name="Molpeceres G."/>
            <person name="Ruiz-duenas F.J."/>
            <person name="Serrano A."/>
            <person name="Henrissat B."/>
            <person name="Drula E."/>
            <person name="Hughes K.W."/>
            <person name="Mata J.L."/>
            <person name="Ishikawa N.K."/>
            <person name="Vargas-Isla R."/>
            <person name="Ushijima S."/>
            <person name="Smith C.A."/>
            <person name="Ahrendt S."/>
            <person name="Andreopoulos W."/>
            <person name="He G."/>
            <person name="LaButti K."/>
            <person name="Lipzen A."/>
            <person name="Ng V."/>
            <person name="Riley R."/>
            <person name="Sandor L."/>
            <person name="Barry K."/>
            <person name="Martinez A.T."/>
            <person name="Xiao Y."/>
            <person name="Gibbons J.G."/>
            <person name="Terashima K."/>
            <person name="Hibbett D.S."/>
            <person name="Grigoriev I.V."/>
        </authorList>
    </citation>
    <scope>NUCLEOTIDE SEQUENCE</scope>
    <source>
        <strain evidence="2">ET3784</strain>
    </source>
</reference>
<feature type="compositionally biased region" description="Pro residues" evidence="1">
    <location>
        <begin position="154"/>
        <end position="168"/>
    </location>
</feature>
<feature type="compositionally biased region" description="Basic and acidic residues" evidence="1">
    <location>
        <begin position="233"/>
        <end position="250"/>
    </location>
</feature>
<feature type="compositionally biased region" description="Polar residues" evidence="1">
    <location>
        <begin position="289"/>
        <end position="316"/>
    </location>
</feature>
<protein>
    <submittedName>
        <fullName evidence="2">Uncharacterized protein</fullName>
    </submittedName>
</protein>
<name>A0AA38J2B1_9AGAR</name>
<feature type="region of interest" description="Disordered" evidence="1">
    <location>
        <begin position="153"/>
        <end position="256"/>
    </location>
</feature>
<comment type="caution">
    <text evidence="2">The sequence shown here is derived from an EMBL/GenBank/DDBJ whole genome shotgun (WGS) entry which is preliminary data.</text>
</comment>
<reference evidence="2" key="2">
    <citation type="journal article" date="2023" name="Proc. Natl. Acad. Sci. U.S.A.">
        <title>A global phylogenomic analysis of the shiitake genus Lentinula.</title>
        <authorList>
            <person name="Sierra-Patev S."/>
            <person name="Min B."/>
            <person name="Naranjo-Ortiz M."/>
            <person name="Looney B."/>
            <person name="Konkel Z."/>
            <person name="Slot J.C."/>
            <person name="Sakamoto Y."/>
            <person name="Steenwyk J.L."/>
            <person name="Rokas A."/>
            <person name="Carro J."/>
            <person name="Camarero S."/>
            <person name="Ferreira P."/>
            <person name="Molpeceres G."/>
            <person name="Ruiz-Duenas F.J."/>
            <person name="Serrano A."/>
            <person name="Henrissat B."/>
            <person name="Drula E."/>
            <person name="Hughes K.W."/>
            <person name="Mata J.L."/>
            <person name="Ishikawa N.K."/>
            <person name="Vargas-Isla R."/>
            <person name="Ushijima S."/>
            <person name="Smith C.A."/>
            <person name="Donoghue J."/>
            <person name="Ahrendt S."/>
            <person name="Andreopoulos W."/>
            <person name="He G."/>
            <person name="LaButti K."/>
            <person name="Lipzen A."/>
            <person name="Ng V."/>
            <person name="Riley R."/>
            <person name="Sandor L."/>
            <person name="Barry K."/>
            <person name="Martinez A.T."/>
            <person name="Xiao Y."/>
            <person name="Gibbons J.G."/>
            <person name="Terashima K."/>
            <person name="Grigoriev I.V."/>
            <person name="Hibbett D."/>
        </authorList>
    </citation>
    <scope>NUCLEOTIDE SEQUENCE</scope>
    <source>
        <strain evidence="2">ET3784</strain>
    </source>
</reference>
<feature type="region of interest" description="Disordered" evidence="1">
    <location>
        <begin position="289"/>
        <end position="319"/>
    </location>
</feature>
<sequence>MFKVRVVDWSSSKFPKHNIQRVGDLSTNDVQGLVIPRKFELEHEYNNLTKRMDDEDLAPTHKGVPFKLQCWSDDEHALAEEDMGDIALVVGINNQTLVPVSDVQLWQAAVGGSSATKKGRGTNSGQRTLSLYASDSEDETAAYNERLKKALARCPPPPLQAHHPPAPSLPSQVEVLSRHPPLPPPHSHPSILARRVPPPSLHIQCSPPSHPHPHPLPHPCPLPRPLSQPPKESGLKRKRDEGTVNDEKGTDGLATRKKHDARVFGLQLNLRRLTQNQIDLNASLTRKLGQSKNGLTRKLGQSKNGLTREPGQSKNGLTRKLGQSKCHTLTLTYGVTILYYYDHMTGQCYALRAHD</sequence>
<dbReference type="AlphaFoldDB" id="A0AA38J2B1"/>
<dbReference type="EMBL" id="JANVFO010000129">
    <property type="protein sequence ID" value="KAJ3710896.1"/>
    <property type="molecule type" value="Genomic_DNA"/>
</dbReference>
<organism evidence="2 3">
    <name type="scientific">Lentinula guzmanii</name>
    <dbReference type="NCBI Taxonomy" id="2804957"/>
    <lineage>
        <taxon>Eukaryota</taxon>
        <taxon>Fungi</taxon>
        <taxon>Dikarya</taxon>
        <taxon>Basidiomycota</taxon>
        <taxon>Agaricomycotina</taxon>
        <taxon>Agaricomycetes</taxon>
        <taxon>Agaricomycetidae</taxon>
        <taxon>Agaricales</taxon>
        <taxon>Marasmiineae</taxon>
        <taxon>Omphalotaceae</taxon>
        <taxon>Lentinula</taxon>
    </lineage>
</organism>
<evidence type="ECO:0000313" key="3">
    <source>
        <dbReference type="Proteomes" id="UP001176059"/>
    </source>
</evidence>
<keyword evidence="3" id="KW-1185">Reference proteome</keyword>